<sequence length="113" mass="13041">MPMNDEPCGWRARYGKLEGKYVGLLIHWSLCGLGDLIYGNETYIPYAVPNGISFSVLWARREFTLLLSNLLPLQAWYQLSGLEARRSSFYVLELYMLKTLAFHLFSLIVYAEP</sequence>
<keyword evidence="1" id="KW-0812">Transmembrane</keyword>
<evidence type="ECO:0000313" key="3">
    <source>
        <dbReference type="Proteomes" id="UP000594638"/>
    </source>
</evidence>
<dbReference type="AlphaFoldDB" id="A0A8S0T6F1"/>
<keyword evidence="3" id="KW-1185">Reference proteome</keyword>
<feature type="transmembrane region" description="Helical" evidence="1">
    <location>
        <begin position="89"/>
        <end position="111"/>
    </location>
</feature>
<gene>
    <name evidence="2" type="ORF">OLEA9_A080085</name>
</gene>
<evidence type="ECO:0000256" key="1">
    <source>
        <dbReference type="SAM" id="Phobius"/>
    </source>
</evidence>
<reference evidence="2 3" key="1">
    <citation type="submission" date="2019-12" db="EMBL/GenBank/DDBJ databases">
        <authorList>
            <person name="Alioto T."/>
            <person name="Alioto T."/>
            <person name="Gomez Garrido J."/>
        </authorList>
    </citation>
    <scope>NUCLEOTIDE SEQUENCE [LARGE SCALE GENOMIC DNA]</scope>
</reference>
<protein>
    <submittedName>
        <fullName evidence="2">Uncharacterized protein</fullName>
    </submittedName>
</protein>
<feature type="transmembrane region" description="Helical" evidence="1">
    <location>
        <begin position="21"/>
        <end position="38"/>
    </location>
</feature>
<proteinExistence type="predicted"/>
<name>A0A8S0T6F1_OLEEU</name>
<dbReference type="Gramene" id="OE9A080085T1">
    <property type="protein sequence ID" value="OE9A080085C1"/>
    <property type="gene ID" value="OE9A080085"/>
</dbReference>
<dbReference type="Proteomes" id="UP000594638">
    <property type="component" value="Unassembled WGS sequence"/>
</dbReference>
<comment type="caution">
    <text evidence="2">The sequence shown here is derived from an EMBL/GenBank/DDBJ whole genome shotgun (WGS) entry which is preliminary data.</text>
</comment>
<organism evidence="2 3">
    <name type="scientific">Olea europaea subsp. europaea</name>
    <dbReference type="NCBI Taxonomy" id="158383"/>
    <lineage>
        <taxon>Eukaryota</taxon>
        <taxon>Viridiplantae</taxon>
        <taxon>Streptophyta</taxon>
        <taxon>Embryophyta</taxon>
        <taxon>Tracheophyta</taxon>
        <taxon>Spermatophyta</taxon>
        <taxon>Magnoliopsida</taxon>
        <taxon>eudicotyledons</taxon>
        <taxon>Gunneridae</taxon>
        <taxon>Pentapetalae</taxon>
        <taxon>asterids</taxon>
        <taxon>lamiids</taxon>
        <taxon>Lamiales</taxon>
        <taxon>Oleaceae</taxon>
        <taxon>Oleeae</taxon>
        <taxon>Olea</taxon>
    </lineage>
</organism>
<accession>A0A8S0T6F1</accession>
<keyword evidence="1" id="KW-0472">Membrane</keyword>
<dbReference type="EMBL" id="CACTIH010005626">
    <property type="protein sequence ID" value="CAA2999274.1"/>
    <property type="molecule type" value="Genomic_DNA"/>
</dbReference>
<evidence type="ECO:0000313" key="2">
    <source>
        <dbReference type="EMBL" id="CAA2999274.1"/>
    </source>
</evidence>
<keyword evidence="1" id="KW-1133">Transmembrane helix</keyword>